<dbReference type="GeneID" id="26907359"/>
<evidence type="ECO:0000313" key="4">
    <source>
        <dbReference type="Proteomes" id="UP000037923"/>
    </source>
</evidence>
<dbReference type="OrthoDB" id="272675at2759"/>
<accession>A0A0N0DT86</accession>
<feature type="region of interest" description="Disordered" evidence="1">
    <location>
        <begin position="593"/>
        <end position="615"/>
    </location>
</feature>
<dbReference type="InterPro" id="IPR018490">
    <property type="entry name" value="cNMP-bd_dom_sf"/>
</dbReference>
<dbReference type="Gene3D" id="2.60.120.10">
    <property type="entry name" value="Jelly Rolls"/>
    <property type="match status" value="2"/>
</dbReference>
<dbReference type="SUPFAM" id="SSF51206">
    <property type="entry name" value="cAMP-binding domain-like"/>
    <property type="match status" value="3"/>
</dbReference>
<feature type="domain" description="Cyclic nucleotide-binding" evidence="2">
    <location>
        <begin position="385"/>
        <end position="432"/>
    </location>
</feature>
<dbReference type="PROSITE" id="PS50042">
    <property type="entry name" value="CNMP_BINDING_3"/>
    <property type="match status" value="1"/>
</dbReference>
<dbReference type="VEuPathDB" id="TriTrypDB:LpyrH10_17_0050"/>
<feature type="compositionally biased region" description="Low complexity" evidence="1">
    <location>
        <begin position="670"/>
        <end position="686"/>
    </location>
</feature>
<dbReference type="Proteomes" id="UP000037923">
    <property type="component" value="Unassembled WGS sequence"/>
</dbReference>
<sequence length="751" mass="82046">MSGMKHDVLRVKGLHVLRRLFAPMVALYVARARREKGARQKVKPPNSEVLKSLPLFAKWPTIALQKWTESGVMEIHAKGTTIAFQNEPRRSADVFWLLAGKLTQVPNKAELRRCATDFVHLPRNLPKTGPLILPSHFMEGNAKKSLPPLTPAQEQLADSLSFYNAGQLVDVERLILGGERLRALRCQSEVVVLRLSLAACLREIQTLPSAARSATVDAARLYVQRSMAQFSGAPPATSIMSVNPVLAALPMTVLKTICHQLKPFVFLKSEIICGNVFAAEWMYFLDSGLVRIEDSNGAHLRIVEQPFTVIGMHAFVQSCVPDYFDQRSHATAAVYCEMWGLPISVMLSTCNAASRLQCTLAATQLLRTQGVGRLPLTTALRAYACFSDLSEMAVVAIAGALHLRVYTPGETVVPVGRIPAFGILIVAGDVRLHRSVERDTKQLLPGQVLFFCESLVKVRACDAVVSQSSSIILQLTPGLLFEAMEVAELESDEVHVLLRSAQQYVDRTYGAHLNEINKAQYAAAERVKEYKRRQMESLHPNSTASPSAAVPEEVLQNKLFATLEVQLHALQPDEEAAAKFEYFRAGTTATRDDAATLFSSSPPPPPPSPRRSEYFSLDDRGNLITCKEPAQPSTHVVHHQRLPPPQQSVTTAGASQPSGGPDAWSPPLPGFASAPPAAAKTSTVPPRSTPAAPFVLRTSVHAAPPGTKSSMKTPSPRVASLRAAAARIKDEADGVDRKREKRYSFARNTAR</sequence>
<dbReference type="OMA" id="CIGFACE"/>
<dbReference type="InterPro" id="IPR000595">
    <property type="entry name" value="cNMP-bd_dom"/>
</dbReference>
<dbReference type="InterPro" id="IPR014710">
    <property type="entry name" value="RmlC-like_jellyroll"/>
</dbReference>
<protein>
    <recommendedName>
        <fullName evidence="2">Cyclic nucleotide-binding domain-containing protein</fullName>
    </recommendedName>
</protein>
<dbReference type="RefSeq" id="XP_015655581.1">
    <property type="nucleotide sequence ID" value="XM_015805575.1"/>
</dbReference>
<dbReference type="EMBL" id="LGTL01000017">
    <property type="protein sequence ID" value="KPA77142.1"/>
    <property type="molecule type" value="Genomic_DNA"/>
</dbReference>
<feature type="compositionally biased region" description="Polar residues" evidence="1">
    <location>
        <begin position="647"/>
        <end position="658"/>
    </location>
</feature>
<proteinExistence type="predicted"/>
<keyword evidence="4" id="KW-1185">Reference proteome</keyword>
<organism evidence="3 4">
    <name type="scientific">Leptomonas pyrrhocoris</name>
    <name type="common">Firebug parasite</name>
    <dbReference type="NCBI Taxonomy" id="157538"/>
    <lineage>
        <taxon>Eukaryota</taxon>
        <taxon>Discoba</taxon>
        <taxon>Euglenozoa</taxon>
        <taxon>Kinetoplastea</taxon>
        <taxon>Metakinetoplastina</taxon>
        <taxon>Trypanosomatida</taxon>
        <taxon>Trypanosomatidae</taxon>
        <taxon>Leishmaniinae</taxon>
        <taxon>Leptomonas</taxon>
    </lineage>
</organism>
<feature type="compositionally biased region" description="Basic and acidic residues" evidence="1">
    <location>
        <begin position="727"/>
        <end position="738"/>
    </location>
</feature>
<feature type="region of interest" description="Disordered" evidence="1">
    <location>
        <begin position="631"/>
        <end position="751"/>
    </location>
</feature>
<evidence type="ECO:0000256" key="1">
    <source>
        <dbReference type="SAM" id="MobiDB-lite"/>
    </source>
</evidence>
<dbReference type="AlphaFoldDB" id="A0A0N0DT86"/>
<evidence type="ECO:0000313" key="3">
    <source>
        <dbReference type="EMBL" id="KPA77142.1"/>
    </source>
</evidence>
<comment type="caution">
    <text evidence="3">The sequence shown here is derived from an EMBL/GenBank/DDBJ whole genome shotgun (WGS) entry which is preliminary data.</text>
</comment>
<name>A0A0N0DT86_LEPPY</name>
<gene>
    <name evidence="3" type="ORF">ABB37_07073</name>
</gene>
<reference evidence="3 4" key="1">
    <citation type="submission" date="2015-07" db="EMBL/GenBank/DDBJ databases">
        <title>High-quality genome of monoxenous trypanosomatid Leptomonas pyrrhocoris.</title>
        <authorList>
            <person name="Flegontov P."/>
            <person name="Butenko A."/>
            <person name="Firsov S."/>
            <person name="Vlcek C."/>
            <person name="Logacheva M.D."/>
            <person name="Field M."/>
            <person name="Filatov D."/>
            <person name="Flegontova O."/>
            <person name="Gerasimov E."/>
            <person name="Jackson A.P."/>
            <person name="Kelly S."/>
            <person name="Opperdoes F."/>
            <person name="O'Reilly A."/>
            <person name="Votypka J."/>
            <person name="Yurchenko V."/>
            <person name="Lukes J."/>
        </authorList>
    </citation>
    <scope>NUCLEOTIDE SEQUENCE [LARGE SCALE GENOMIC DNA]</scope>
    <source>
        <strain evidence="3">H10</strain>
    </source>
</reference>
<evidence type="ECO:0000259" key="2">
    <source>
        <dbReference type="PROSITE" id="PS50042"/>
    </source>
</evidence>